<comment type="caution">
    <text evidence="2">The sequence shown here is derived from an EMBL/GenBank/DDBJ whole genome shotgun (WGS) entry which is preliminary data.</text>
</comment>
<name>A0A507ATT4_9PEZI</name>
<proteinExistence type="predicted"/>
<sequence length="267" mass="29178">MIPEPVTTILSLVNGSVTFAQSISALASAPDEVKVAVNTLATVQAEIQRATDLRDRAFDVTSADAGESDTFVMVQKALRNAQQTVKVCVKTLNTESFEDKVPTTTMTDRKKKKKHSTTRVRLTWVFGGKSTYDANMQSLQIHHHSLVHATAALEERLKEMGQNPPPFALPFGDFEEVRNSRLGLPSRDDIAYWVGPRRSGELLAAEEDDQSVASSSDSVKSVKVHHRDQGSQNFGGTGHQDISVLVINATDGSEVDNTFLDKLKGQV</sequence>
<evidence type="ECO:0000313" key="3">
    <source>
        <dbReference type="Proteomes" id="UP000319257"/>
    </source>
</evidence>
<protein>
    <submittedName>
        <fullName evidence="2">Uncharacterized protein</fullName>
    </submittedName>
</protein>
<feature type="region of interest" description="Disordered" evidence="1">
    <location>
        <begin position="206"/>
        <end position="237"/>
    </location>
</feature>
<reference evidence="2 3" key="1">
    <citation type="submission" date="2019-06" db="EMBL/GenBank/DDBJ databases">
        <title>Draft genome sequence of the filamentous fungus Phialemoniopsis curvata isolated from diesel fuel.</title>
        <authorList>
            <person name="Varaljay V.A."/>
            <person name="Lyon W.J."/>
            <person name="Crouch A.L."/>
            <person name="Drake C.E."/>
            <person name="Hollomon J.M."/>
            <person name="Nadeau L.J."/>
            <person name="Nunn H.S."/>
            <person name="Stevenson B.S."/>
            <person name="Bojanowski C.L."/>
            <person name="Crookes-Goodson W.J."/>
        </authorList>
    </citation>
    <scope>NUCLEOTIDE SEQUENCE [LARGE SCALE GENOMIC DNA]</scope>
    <source>
        <strain evidence="2 3">D216</strain>
    </source>
</reference>
<accession>A0A507ATT4</accession>
<dbReference type="InParanoid" id="A0A507ATT4"/>
<dbReference type="Proteomes" id="UP000319257">
    <property type="component" value="Unassembled WGS sequence"/>
</dbReference>
<evidence type="ECO:0000256" key="1">
    <source>
        <dbReference type="SAM" id="MobiDB-lite"/>
    </source>
</evidence>
<dbReference type="GeneID" id="41973569"/>
<dbReference type="OrthoDB" id="4582197at2759"/>
<organism evidence="2 3">
    <name type="scientific">Thyridium curvatum</name>
    <dbReference type="NCBI Taxonomy" id="1093900"/>
    <lineage>
        <taxon>Eukaryota</taxon>
        <taxon>Fungi</taxon>
        <taxon>Dikarya</taxon>
        <taxon>Ascomycota</taxon>
        <taxon>Pezizomycotina</taxon>
        <taxon>Sordariomycetes</taxon>
        <taxon>Sordariomycetidae</taxon>
        <taxon>Thyridiales</taxon>
        <taxon>Thyridiaceae</taxon>
        <taxon>Thyridium</taxon>
    </lineage>
</organism>
<keyword evidence="3" id="KW-1185">Reference proteome</keyword>
<gene>
    <name evidence="2" type="ORF">E0L32_006122</name>
</gene>
<dbReference type="EMBL" id="SKBQ01000034">
    <property type="protein sequence ID" value="TPX13392.1"/>
    <property type="molecule type" value="Genomic_DNA"/>
</dbReference>
<feature type="compositionally biased region" description="Low complexity" evidence="1">
    <location>
        <begin position="211"/>
        <end position="221"/>
    </location>
</feature>
<evidence type="ECO:0000313" key="2">
    <source>
        <dbReference type="EMBL" id="TPX13392.1"/>
    </source>
</evidence>
<dbReference type="AlphaFoldDB" id="A0A507ATT4"/>
<dbReference type="RefSeq" id="XP_030995103.1">
    <property type="nucleotide sequence ID" value="XM_031140720.1"/>
</dbReference>